<accession>A0A5E8C3F1</accession>
<dbReference type="FunFam" id="3.30.1360.180:FF:000003">
    <property type="entry name" value="Type I phosphodiesterase/nucleotide pyrophosphatase family protein"/>
    <property type="match status" value="1"/>
</dbReference>
<dbReference type="Gene3D" id="3.40.720.10">
    <property type="entry name" value="Alkaline Phosphatase, subunit A"/>
    <property type="match status" value="1"/>
</dbReference>
<dbReference type="Pfam" id="PF01663">
    <property type="entry name" value="Phosphodiest"/>
    <property type="match status" value="1"/>
</dbReference>
<dbReference type="Gene3D" id="3.30.1360.180">
    <property type="match status" value="1"/>
</dbReference>
<dbReference type="InterPro" id="IPR002591">
    <property type="entry name" value="Phosphodiest/P_Trfase"/>
</dbReference>
<feature type="region of interest" description="Disordered" evidence="1">
    <location>
        <begin position="675"/>
        <end position="740"/>
    </location>
</feature>
<evidence type="ECO:0000256" key="2">
    <source>
        <dbReference type="SAM" id="Phobius"/>
    </source>
</evidence>
<feature type="compositionally biased region" description="Acidic residues" evidence="1">
    <location>
        <begin position="61"/>
        <end position="74"/>
    </location>
</feature>
<dbReference type="GO" id="GO:0047429">
    <property type="term" value="F:nucleoside triphosphate diphosphatase activity"/>
    <property type="evidence" value="ECO:0007669"/>
    <property type="project" value="TreeGrafter"/>
</dbReference>
<dbReference type="GO" id="GO:0009141">
    <property type="term" value="P:nucleoside triphosphate metabolic process"/>
    <property type="evidence" value="ECO:0007669"/>
    <property type="project" value="TreeGrafter"/>
</dbReference>
<dbReference type="EMBL" id="CABVLU010000005">
    <property type="protein sequence ID" value="VVT57475.1"/>
    <property type="molecule type" value="Genomic_DNA"/>
</dbReference>
<dbReference type="RefSeq" id="XP_031856319.1">
    <property type="nucleotide sequence ID" value="XM_032000428.1"/>
</dbReference>
<organism evidence="3 4">
    <name type="scientific">Magnusiomyces paraingens</name>
    <dbReference type="NCBI Taxonomy" id="2606893"/>
    <lineage>
        <taxon>Eukaryota</taxon>
        <taxon>Fungi</taxon>
        <taxon>Dikarya</taxon>
        <taxon>Ascomycota</taxon>
        <taxon>Saccharomycotina</taxon>
        <taxon>Dipodascomycetes</taxon>
        <taxon>Dipodascales</taxon>
        <taxon>Dipodascaceae</taxon>
        <taxon>Magnusiomyces</taxon>
    </lineage>
</organism>
<name>A0A5E8C3F1_9ASCO</name>
<keyword evidence="2" id="KW-0472">Membrane</keyword>
<evidence type="ECO:0000313" key="3">
    <source>
        <dbReference type="EMBL" id="VVT57475.1"/>
    </source>
</evidence>
<evidence type="ECO:0000256" key="1">
    <source>
        <dbReference type="SAM" id="MobiDB-lite"/>
    </source>
</evidence>
<evidence type="ECO:0000313" key="4">
    <source>
        <dbReference type="Proteomes" id="UP000398389"/>
    </source>
</evidence>
<dbReference type="SUPFAM" id="SSF53649">
    <property type="entry name" value="Alkaline phosphatase-like"/>
    <property type="match status" value="1"/>
</dbReference>
<reference evidence="3 4" key="1">
    <citation type="submission" date="2019-09" db="EMBL/GenBank/DDBJ databases">
        <authorList>
            <person name="Brejova B."/>
        </authorList>
    </citation>
    <scope>NUCLEOTIDE SEQUENCE [LARGE SCALE GENOMIC DNA]</scope>
</reference>
<dbReference type="PANTHER" id="PTHR10151">
    <property type="entry name" value="ECTONUCLEOTIDE PYROPHOSPHATASE/PHOSPHODIESTERASE"/>
    <property type="match status" value="1"/>
</dbReference>
<keyword evidence="2" id="KW-0812">Transmembrane</keyword>
<proteinExistence type="predicted"/>
<feature type="compositionally biased region" description="Acidic residues" evidence="1">
    <location>
        <begin position="708"/>
        <end position="725"/>
    </location>
</feature>
<sequence>MSNRYSIDEPVLGDDDIEEDIVLGSFHPTERDRDLLRADEEIVNSLQKKSSKFYKSNHNNDDDDDDDDDDDYDDNNTSSRPSRFFSGKSLLKKYKKLASESTASKKKVGFASDVVDKPSSNNGRYTKLEDYDTPTAIGDAAEHGNFNDSSDSDDFDSDIEIDIREGLSRAELRKRTRKVHGIVLVFAGFIILWLLYNHSFPFHSGHGTGSGSDGQEGWAPRTVTNNGTHDFKPTTLVVSLDGFHPHYVSESLTPHLHTLMTRGGGAPYMIPSFPSSTFPNHFSMVTGKYPANHGIVGNTFWDDKLQKQFFNTNPSESLERVWWAAQPVWVTAPLQGVRTAVHMWPGSESEWNEVTASGLFEYDRYNGSEILENKVQRVFTWIDREMETRPELILTYVPTVDTAGHKYGISGDGLIEALKQVDSLVGELVSGLASRNLTEIVNLVVVSDHGMAPTSNERLIYLDDLVEIDNIEHIDGWPLIGLRPKTSLNLNNLYQNLKEAQSLYGEDKWDVYLREDIPPEWRFGGKSNNKFKSRIAPLWLVPKVGWSFTTKDQMEKLNGVYKPLGVHGYNNTEVLMRALFLAQGPYFAAQEYLRPFENIGLYNIMCWSLGIKPVANDAPEKVRDLLAALPENWTDGIVYPGVAFSAEILQVNSTYDSLFGEGQARYEVQKVEGKVEKPDVAEEPAPAPTPEAADENPEEDNMVATDAVQDDFEDGNDDDEDDGDNNNDNPPTSGSTLKDWYEYFKGKAQDAKTWMGTKIDHLTGSKGQSDN</sequence>
<dbReference type="AlphaFoldDB" id="A0A5E8C3F1"/>
<feature type="compositionally biased region" description="Acidic residues" evidence="1">
    <location>
        <begin position="692"/>
        <end position="701"/>
    </location>
</feature>
<dbReference type="CDD" id="cd16018">
    <property type="entry name" value="Enpp"/>
    <property type="match status" value="1"/>
</dbReference>
<feature type="region of interest" description="Disordered" evidence="1">
    <location>
        <begin position="47"/>
        <end position="81"/>
    </location>
</feature>
<feature type="transmembrane region" description="Helical" evidence="2">
    <location>
        <begin position="179"/>
        <end position="196"/>
    </location>
</feature>
<dbReference type="GO" id="GO:0017111">
    <property type="term" value="F:ribonucleoside triphosphate phosphatase activity"/>
    <property type="evidence" value="ECO:0007669"/>
    <property type="project" value="TreeGrafter"/>
</dbReference>
<feature type="compositionally biased region" description="Polar residues" evidence="1">
    <location>
        <begin position="47"/>
        <end position="57"/>
    </location>
</feature>
<dbReference type="PANTHER" id="PTHR10151:SF120">
    <property type="entry name" value="BIS(5'-ADENOSYL)-TRIPHOSPHATASE"/>
    <property type="match status" value="1"/>
</dbReference>
<keyword evidence="2" id="KW-1133">Transmembrane helix</keyword>
<dbReference type="InterPro" id="IPR017850">
    <property type="entry name" value="Alkaline_phosphatase_core_sf"/>
</dbReference>
<dbReference type="Proteomes" id="UP000398389">
    <property type="component" value="Unassembled WGS sequence"/>
</dbReference>
<dbReference type="OrthoDB" id="415411at2759"/>
<feature type="region of interest" description="Disordered" evidence="1">
    <location>
        <begin position="207"/>
        <end position="226"/>
    </location>
</feature>
<protein>
    <submittedName>
        <fullName evidence="3">Uncharacterized protein</fullName>
    </submittedName>
</protein>
<keyword evidence="4" id="KW-1185">Reference proteome</keyword>
<gene>
    <name evidence="3" type="ORF">SAPINGB_P005714</name>
</gene>
<dbReference type="GeneID" id="43584528"/>